<comment type="caution">
    <text evidence="8">The sequence shown here is derived from an EMBL/GenBank/DDBJ whole genome shotgun (WGS) entry which is preliminary data.</text>
</comment>
<keyword evidence="9" id="KW-1185">Reference proteome</keyword>
<evidence type="ECO:0000256" key="7">
    <source>
        <dbReference type="SAM" id="Phobius"/>
    </source>
</evidence>
<dbReference type="Pfam" id="PF14857">
    <property type="entry name" value="TMEM151"/>
    <property type="match status" value="1"/>
</dbReference>
<keyword evidence="6" id="KW-0175">Coiled coil</keyword>
<keyword evidence="3 7" id="KW-0812">Transmembrane</keyword>
<evidence type="ECO:0000313" key="8">
    <source>
        <dbReference type="EMBL" id="OLP82256.1"/>
    </source>
</evidence>
<evidence type="ECO:0000256" key="6">
    <source>
        <dbReference type="SAM" id="Coils"/>
    </source>
</evidence>
<dbReference type="Proteomes" id="UP000186817">
    <property type="component" value="Unassembled WGS sequence"/>
</dbReference>
<name>A0A1Q9CHA9_SYMMI</name>
<evidence type="ECO:0000256" key="5">
    <source>
        <dbReference type="ARBA" id="ARBA00023136"/>
    </source>
</evidence>
<evidence type="ECO:0000313" key="9">
    <source>
        <dbReference type="Proteomes" id="UP000186817"/>
    </source>
</evidence>
<feature type="non-terminal residue" evidence="8">
    <location>
        <position position="541"/>
    </location>
</feature>
<dbReference type="EMBL" id="LSRX01001210">
    <property type="protein sequence ID" value="OLP82256.1"/>
    <property type="molecule type" value="Genomic_DNA"/>
</dbReference>
<feature type="coiled-coil region" evidence="6">
    <location>
        <begin position="375"/>
        <end position="413"/>
    </location>
</feature>
<evidence type="ECO:0000256" key="1">
    <source>
        <dbReference type="ARBA" id="ARBA00004141"/>
    </source>
</evidence>
<dbReference type="GO" id="GO:0016020">
    <property type="term" value="C:membrane"/>
    <property type="evidence" value="ECO:0007669"/>
    <property type="project" value="UniProtKB-SubCell"/>
</dbReference>
<sequence>MATRRKGLFVHLSNLAGEELCSVEVPEGTKNCDLKDTISRELGLYPYSFKLITLVSGATVEGGGFVSSLSQNGRLDLTLVKIDGIPTPDSHGYLQLQPEGSENTAPTTGRTRCATRVIAFLITLAAALFILEEFYCRLLLVYAVYLLEALFLNPTARGLLRLKHTDRIMDYIEEVKACRPIPEVQACCYHHETRTRVVTKPDGSTKTEVYTERVDTATFTERLQVRRWADVSGEVVEGLSYFPLLQVHFELKWQAADDDTRRTHEQQQHRLRTRAANADASYDITEHLRLVDPAGHEFTLYSDMSGVEHLGSQLALPLLARRARCERRFHLRETCLVVCMRRLRLFSENARGGAADRAMSSVQPAEKFENAVRALQEAQKEKVAAIEGANEQAREINREAKELDESRAKKQMRLQLMTESSKITDQSCEDTKKKLDKESAVHQELALKRAKIDKELEELNVTTLQKQCDKDSVAETLPPLEVTKKDLEKSTKLQEEDIRRQRRLLEDIQAEVDLFIGAFLKQESLEKDKKEEFDTICHQTH</sequence>
<proteinExistence type="inferred from homology"/>
<dbReference type="OrthoDB" id="10484883at2759"/>
<keyword evidence="5 7" id="KW-0472">Membrane</keyword>
<dbReference type="PANTHER" id="PTHR31893:SF5">
    <property type="entry name" value="TRANSMEMBRANE PROTEIN 151 HOMOLOG"/>
    <property type="match status" value="1"/>
</dbReference>
<comment type="similarity">
    <text evidence="2">Belongs to the TMEM151 family.</text>
</comment>
<evidence type="ECO:0000256" key="3">
    <source>
        <dbReference type="ARBA" id="ARBA00022692"/>
    </source>
</evidence>
<gene>
    <name evidence="8" type="ORF">AK812_SmicGene37098</name>
</gene>
<organism evidence="8 9">
    <name type="scientific">Symbiodinium microadriaticum</name>
    <name type="common">Dinoflagellate</name>
    <name type="synonym">Zooxanthella microadriatica</name>
    <dbReference type="NCBI Taxonomy" id="2951"/>
    <lineage>
        <taxon>Eukaryota</taxon>
        <taxon>Sar</taxon>
        <taxon>Alveolata</taxon>
        <taxon>Dinophyceae</taxon>
        <taxon>Suessiales</taxon>
        <taxon>Symbiodiniaceae</taxon>
        <taxon>Symbiodinium</taxon>
    </lineage>
</organism>
<dbReference type="InterPro" id="IPR026767">
    <property type="entry name" value="Tmem151"/>
</dbReference>
<evidence type="ECO:0000256" key="2">
    <source>
        <dbReference type="ARBA" id="ARBA00009583"/>
    </source>
</evidence>
<reference evidence="8 9" key="1">
    <citation type="submission" date="2016-02" db="EMBL/GenBank/DDBJ databases">
        <title>Genome analysis of coral dinoflagellate symbionts highlights evolutionary adaptations to a symbiotic lifestyle.</title>
        <authorList>
            <person name="Aranda M."/>
            <person name="Li Y."/>
            <person name="Liew Y.J."/>
            <person name="Baumgarten S."/>
            <person name="Simakov O."/>
            <person name="Wilson M."/>
            <person name="Piel J."/>
            <person name="Ashoor H."/>
            <person name="Bougouffa S."/>
            <person name="Bajic V.B."/>
            <person name="Ryu T."/>
            <person name="Ravasi T."/>
            <person name="Bayer T."/>
            <person name="Micklem G."/>
            <person name="Kim H."/>
            <person name="Bhak J."/>
            <person name="Lajeunesse T.C."/>
            <person name="Voolstra C.R."/>
        </authorList>
    </citation>
    <scope>NUCLEOTIDE SEQUENCE [LARGE SCALE GENOMIC DNA]</scope>
    <source>
        <strain evidence="8 9">CCMP2467</strain>
    </source>
</reference>
<evidence type="ECO:0000256" key="4">
    <source>
        <dbReference type="ARBA" id="ARBA00022989"/>
    </source>
</evidence>
<feature type="transmembrane region" description="Helical" evidence="7">
    <location>
        <begin position="113"/>
        <end position="131"/>
    </location>
</feature>
<protein>
    <submittedName>
        <fullName evidence="8">Uncharacterized protein</fullName>
    </submittedName>
</protein>
<dbReference type="AlphaFoldDB" id="A0A1Q9CHA9"/>
<keyword evidence="4 7" id="KW-1133">Transmembrane helix</keyword>
<dbReference type="PANTHER" id="PTHR31893">
    <property type="entry name" value="TRANSMEMBRANE PROTEIN 151 HOMOLOG"/>
    <property type="match status" value="1"/>
</dbReference>
<accession>A0A1Q9CHA9</accession>
<comment type="subcellular location">
    <subcellularLocation>
        <location evidence="1">Membrane</location>
        <topology evidence="1">Multi-pass membrane protein</topology>
    </subcellularLocation>
</comment>